<dbReference type="SUPFAM" id="SSF47781">
    <property type="entry name" value="RuvA domain 2-like"/>
    <property type="match status" value="1"/>
</dbReference>
<dbReference type="Proteomes" id="UP001055940">
    <property type="component" value="Chromosome"/>
</dbReference>
<evidence type="ECO:0000256" key="2">
    <source>
        <dbReference type="SAM" id="Phobius"/>
    </source>
</evidence>
<feature type="compositionally biased region" description="Pro residues" evidence="1">
    <location>
        <begin position="125"/>
        <end position="142"/>
    </location>
</feature>
<dbReference type="InterPro" id="IPR003583">
    <property type="entry name" value="Hlx-hairpin-Hlx_DNA-bd_motif"/>
</dbReference>
<evidence type="ECO:0000313" key="5">
    <source>
        <dbReference type="Proteomes" id="UP001055940"/>
    </source>
</evidence>
<evidence type="ECO:0000313" key="4">
    <source>
        <dbReference type="EMBL" id="USY22000.1"/>
    </source>
</evidence>
<dbReference type="Pfam" id="PF10531">
    <property type="entry name" value="SLBB"/>
    <property type="match status" value="1"/>
</dbReference>
<dbReference type="Gene3D" id="3.10.560.10">
    <property type="entry name" value="Outer membrane lipoprotein wza domain like"/>
    <property type="match status" value="1"/>
</dbReference>
<gene>
    <name evidence="4" type="ORF">NE857_10515</name>
</gene>
<name>A0ABY5DF89_9ACTN</name>
<organism evidence="4 5">
    <name type="scientific">Nocardiopsis exhalans</name>
    <dbReference type="NCBI Taxonomy" id="163604"/>
    <lineage>
        <taxon>Bacteria</taxon>
        <taxon>Bacillati</taxon>
        <taxon>Actinomycetota</taxon>
        <taxon>Actinomycetes</taxon>
        <taxon>Streptosporangiales</taxon>
        <taxon>Nocardiopsidaceae</taxon>
        <taxon>Nocardiopsis</taxon>
    </lineage>
</organism>
<dbReference type="PANTHER" id="PTHR21180">
    <property type="entry name" value="ENDONUCLEASE/EXONUCLEASE/PHOSPHATASE FAMILY DOMAIN-CONTAINING PROTEIN 1"/>
    <property type="match status" value="1"/>
</dbReference>
<feature type="domain" description="Helix-hairpin-helix DNA-binding motif class 1" evidence="3">
    <location>
        <begin position="498"/>
        <end position="517"/>
    </location>
</feature>
<dbReference type="InterPro" id="IPR010994">
    <property type="entry name" value="RuvA_2-like"/>
</dbReference>
<feature type="compositionally biased region" description="Acidic residues" evidence="1">
    <location>
        <begin position="98"/>
        <end position="108"/>
    </location>
</feature>
<feature type="region of interest" description="Disordered" evidence="1">
    <location>
        <begin position="1"/>
        <end position="291"/>
    </location>
</feature>
<keyword evidence="5" id="KW-1185">Reference proteome</keyword>
<sequence length="521" mass="54673">MTVSRRSRRKAPQSDPEERLRALGLDASPTARRLRARIPRASTEPSPEETEPSPEEAVPSAPYAIGEATTPYRPEPARPTPAELWSAMPAPRGPASQEDQEDTEDPEEAPTVRLRLDRRTHRPAPRNPPAQSPWRDPPPPEGPQDGWAPAGEAPRSDTHAKGPSATGPNANGERETTPPAQVRAEGPMPFSQVTRADREKHPASASWNGDSGHGPADPPDQEQENGPRPRGGRRTRNGRWGRPSSDSRSEGSGPEPRLGEEPEGPSGGRHRRRPEAVRPPSGYTELDPEAPGAVLDRVAERWGPQTSLSRRAVVALLVLGLLAVAGAFLVLRERPGEVTVPELVNQSATAGQDPGDQVSTVPDGAGQAPGGEGGGPDAAPSGDVVVHVGGEVAEPGIYTMPAGSRVADAVEEAGGPLPDADLDLVNLARTLTDGERILVGVPQAEGETGAGPEGSGSLVNLNQAGQAELETLPGIGEKKAQKIIRHRESLGGSFSSVEDLLGVDGIAEKTFSSLEPLVTVG</sequence>
<protein>
    <submittedName>
        <fullName evidence="4">Helix-hairpin-helix domain-containing protein</fullName>
    </submittedName>
</protein>
<feature type="compositionally biased region" description="Gly residues" evidence="1">
    <location>
        <begin position="367"/>
        <end position="376"/>
    </location>
</feature>
<keyword evidence="2" id="KW-0812">Transmembrane</keyword>
<dbReference type="RefSeq" id="WP_254420826.1">
    <property type="nucleotide sequence ID" value="NZ_CP099837.1"/>
</dbReference>
<keyword evidence="2" id="KW-1133">Transmembrane helix</keyword>
<feature type="region of interest" description="Disordered" evidence="1">
    <location>
        <begin position="347"/>
        <end position="381"/>
    </location>
</feature>
<dbReference type="Pfam" id="PF12836">
    <property type="entry name" value="HHH_3"/>
    <property type="match status" value="1"/>
</dbReference>
<dbReference type="InterPro" id="IPR051675">
    <property type="entry name" value="Endo/Exo/Phosphatase_dom_1"/>
</dbReference>
<dbReference type="Gene3D" id="1.10.150.280">
    <property type="entry name" value="AF1531-like domain"/>
    <property type="match status" value="1"/>
</dbReference>
<feature type="domain" description="Helix-hairpin-helix DNA-binding motif class 1" evidence="3">
    <location>
        <begin position="467"/>
        <end position="486"/>
    </location>
</feature>
<evidence type="ECO:0000256" key="1">
    <source>
        <dbReference type="SAM" id="MobiDB-lite"/>
    </source>
</evidence>
<feature type="transmembrane region" description="Helical" evidence="2">
    <location>
        <begin position="312"/>
        <end position="331"/>
    </location>
</feature>
<dbReference type="InterPro" id="IPR019554">
    <property type="entry name" value="Soluble_ligand-bd"/>
</dbReference>
<accession>A0ABY5DF89</accession>
<keyword evidence="2" id="KW-0472">Membrane</keyword>
<dbReference type="PANTHER" id="PTHR21180:SF32">
    <property type="entry name" value="ENDONUCLEASE_EXONUCLEASE_PHOSPHATASE FAMILY DOMAIN-CONTAINING PROTEIN 1"/>
    <property type="match status" value="1"/>
</dbReference>
<proteinExistence type="predicted"/>
<dbReference type="SMART" id="SM00278">
    <property type="entry name" value="HhH1"/>
    <property type="match status" value="2"/>
</dbReference>
<evidence type="ECO:0000259" key="3">
    <source>
        <dbReference type="SMART" id="SM00278"/>
    </source>
</evidence>
<feature type="compositionally biased region" description="Basic residues" evidence="1">
    <location>
        <begin position="230"/>
        <end position="239"/>
    </location>
</feature>
<reference evidence="4" key="1">
    <citation type="submission" date="2022-06" db="EMBL/GenBank/DDBJ databases">
        <authorList>
            <person name="Ping M."/>
        </authorList>
    </citation>
    <scope>NUCLEOTIDE SEQUENCE</scope>
    <source>
        <strain evidence="4">JCM11759T</strain>
    </source>
</reference>
<feature type="compositionally biased region" description="Basic residues" evidence="1">
    <location>
        <begin position="1"/>
        <end position="11"/>
    </location>
</feature>
<dbReference type="EMBL" id="CP099837">
    <property type="protein sequence ID" value="USY22000.1"/>
    <property type="molecule type" value="Genomic_DNA"/>
</dbReference>